<dbReference type="EMBL" id="JAUPFM010000014">
    <property type="protein sequence ID" value="KAK2830450.1"/>
    <property type="molecule type" value="Genomic_DNA"/>
</dbReference>
<evidence type="ECO:0000313" key="2">
    <source>
        <dbReference type="Proteomes" id="UP001187415"/>
    </source>
</evidence>
<gene>
    <name evidence="1" type="ORF">Q5P01_018381</name>
</gene>
<sequence length="80" mass="8987">MHNNDDNQMMRSSVPDWEFHRPCSKHEELINSSFRDGHTLLLDPRDGRNPGRTLGAGSALTFIPACPPMSDRSHRRTAGS</sequence>
<name>A0AA88S839_CHASR</name>
<keyword evidence="2" id="KW-1185">Reference proteome</keyword>
<dbReference type="AlphaFoldDB" id="A0AA88S839"/>
<reference evidence="1" key="1">
    <citation type="submission" date="2023-07" db="EMBL/GenBank/DDBJ databases">
        <title>Chromosome-level Genome Assembly of Striped Snakehead (Channa striata).</title>
        <authorList>
            <person name="Liu H."/>
        </authorList>
    </citation>
    <scope>NUCLEOTIDE SEQUENCE</scope>
    <source>
        <strain evidence="1">Gz</strain>
        <tissue evidence="1">Muscle</tissue>
    </source>
</reference>
<proteinExistence type="predicted"/>
<protein>
    <submittedName>
        <fullName evidence="1">Uncharacterized protein</fullName>
    </submittedName>
</protein>
<dbReference type="Proteomes" id="UP001187415">
    <property type="component" value="Unassembled WGS sequence"/>
</dbReference>
<evidence type="ECO:0000313" key="1">
    <source>
        <dbReference type="EMBL" id="KAK2830450.1"/>
    </source>
</evidence>
<accession>A0AA88S839</accession>
<comment type="caution">
    <text evidence="1">The sequence shown here is derived from an EMBL/GenBank/DDBJ whole genome shotgun (WGS) entry which is preliminary data.</text>
</comment>
<organism evidence="1 2">
    <name type="scientific">Channa striata</name>
    <name type="common">Snakehead murrel</name>
    <name type="synonym">Ophicephalus striatus</name>
    <dbReference type="NCBI Taxonomy" id="64152"/>
    <lineage>
        <taxon>Eukaryota</taxon>
        <taxon>Metazoa</taxon>
        <taxon>Chordata</taxon>
        <taxon>Craniata</taxon>
        <taxon>Vertebrata</taxon>
        <taxon>Euteleostomi</taxon>
        <taxon>Actinopterygii</taxon>
        <taxon>Neopterygii</taxon>
        <taxon>Teleostei</taxon>
        <taxon>Neoteleostei</taxon>
        <taxon>Acanthomorphata</taxon>
        <taxon>Anabantaria</taxon>
        <taxon>Anabantiformes</taxon>
        <taxon>Channoidei</taxon>
        <taxon>Channidae</taxon>
        <taxon>Channa</taxon>
    </lineage>
</organism>